<feature type="domain" description="Protein SirB1 N-terminal" evidence="2">
    <location>
        <begin position="128"/>
        <end position="209"/>
    </location>
</feature>
<evidence type="ECO:0000256" key="1">
    <source>
        <dbReference type="SAM" id="Phobius"/>
    </source>
</evidence>
<dbReference type="PANTHER" id="PTHR31350">
    <property type="entry name" value="SI:DKEY-261L7.2"/>
    <property type="match status" value="1"/>
</dbReference>
<proteinExistence type="predicted"/>
<comment type="caution">
    <text evidence="3">The sequence shown here is derived from an EMBL/GenBank/DDBJ whole genome shotgun (WGS) entry which is preliminary data.</text>
</comment>
<dbReference type="Proteomes" id="UP000655225">
    <property type="component" value="Unassembled WGS sequence"/>
</dbReference>
<dbReference type="Pfam" id="PF13369">
    <property type="entry name" value="Transglut_core2"/>
    <property type="match status" value="1"/>
</dbReference>
<sequence length="451" mass="51336">MSSSSTPWTASATISLLTFSSFPSILSKYQFHPSPSPLRLACRYQNPTKDLQFVLHDALDASGIDTSYARAAREGFCSQIRRLSDIERETSITINRGVDLGKTALHVAAEDDSLISHSSVPLPVDAFIERLDDLSMGYCSHYNSSFRSSPEYFLASLEKYLYVHKGFRRTTVRKQSEPRALYLHSVLTHRSGSAIMLSLIYSEILKMLRLWGLLNFDVEIYFPHDLYSLPRGYHKQKSKLSDQPHIMTSQSLLVEVTLIVLFIYVLFSSFSYWWSGFELASAKAAQHRLERGVWTSVRFGDMRRALSEVILSEYNASPGAVLVMFIGGLVAFHGYAGRVLYQSEKHSQEAIGFHSTNPNIRVDTLSLHFSLVHMYWRTVEYKREKRVDGKEVKTKELRNKAADMGDPRLRNQSFVNSKRFLVSDQGIEEVLSNEEGLPPIYNLFSKVVRKA</sequence>
<keyword evidence="4" id="KW-1185">Reference proteome</keyword>
<protein>
    <recommendedName>
        <fullName evidence="2">Protein SirB1 N-terminal domain-containing protein</fullName>
    </recommendedName>
</protein>
<dbReference type="PANTHER" id="PTHR31350:SF29">
    <property type="entry name" value="PROTEIN SIRB1 N-TERMINAL DOMAIN-CONTAINING PROTEIN"/>
    <property type="match status" value="1"/>
</dbReference>
<evidence type="ECO:0000259" key="2">
    <source>
        <dbReference type="Pfam" id="PF13369"/>
    </source>
</evidence>
<keyword evidence="1" id="KW-0812">Transmembrane</keyword>
<accession>A0A834YZ01</accession>
<feature type="transmembrane region" description="Helical" evidence="1">
    <location>
        <begin position="252"/>
        <end position="274"/>
    </location>
</feature>
<dbReference type="AlphaFoldDB" id="A0A834YZ01"/>
<organism evidence="3 4">
    <name type="scientific">Tetracentron sinense</name>
    <name type="common">Spur-leaf</name>
    <dbReference type="NCBI Taxonomy" id="13715"/>
    <lineage>
        <taxon>Eukaryota</taxon>
        <taxon>Viridiplantae</taxon>
        <taxon>Streptophyta</taxon>
        <taxon>Embryophyta</taxon>
        <taxon>Tracheophyta</taxon>
        <taxon>Spermatophyta</taxon>
        <taxon>Magnoliopsida</taxon>
        <taxon>Trochodendrales</taxon>
        <taxon>Trochodendraceae</taxon>
        <taxon>Tetracentron</taxon>
    </lineage>
</organism>
<dbReference type="EMBL" id="JABCRI010000011">
    <property type="protein sequence ID" value="KAF8398249.1"/>
    <property type="molecule type" value="Genomic_DNA"/>
</dbReference>
<dbReference type="InterPro" id="IPR032698">
    <property type="entry name" value="SirB1_N"/>
</dbReference>
<evidence type="ECO:0000313" key="3">
    <source>
        <dbReference type="EMBL" id="KAF8398249.1"/>
    </source>
</evidence>
<dbReference type="OrthoDB" id="611769at2759"/>
<name>A0A834YZ01_TETSI</name>
<keyword evidence="1" id="KW-1133">Transmembrane helix</keyword>
<gene>
    <name evidence="3" type="ORF">HHK36_017176</name>
</gene>
<feature type="transmembrane region" description="Helical" evidence="1">
    <location>
        <begin position="316"/>
        <end position="336"/>
    </location>
</feature>
<evidence type="ECO:0000313" key="4">
    <source>
        <dbReference type="Proteomes" id="UP000655225"/>
    </source>
</evidence>
<reference evidence="3 4" key="1">
    <citation type="submission" date="2020-04" db="EMBL/GenBank/DDBJ databases">
        <title>Plant Genome Project.</title>
        <authorList>
            <person name="Zhang R.-G."/>
        </authorList>
    </citation>
    <scope>NUCLEOTIDE SEQUENCE [LARGE SCALE GENOMIC DNA]</scope>
    <source>
        <strain evidence="3">YNK0</strain>
        <tissue evidence="3">Leaf</tissue>
    </source>
</reference>
<keyword evidence="1" id="KW-0472">Membrane</keyword>